<dbReference type="GO" id="GO:0008270">
    <property type="term" value="F:zinc ion binding"/>
    <property type="evidence" value="ECO:0007669"/>
    <property type="project" value="UniProtKB-KW"/>
</dbReference>
<evidence type="ECO:0000256" key="6">
    <source>
        <dbReference type="PROSITE-ProRule" id="PRU00024"/>
    </source>
</evidence>
<feature type="repeat" description="NHL" evidence="7">
    <location>
        <begin position="498"/>
        <end position="526"/>
    </location>
</feature>
<dbReference type="InterPro" id="IPR027370">
    <property type="entry name" value="Znf-RING_euk"/>
</dbReference>
<proteinExistence type="predicted"/>
<dbReference type="CDD" id="cd19756">
    <property type="entry name" value="Bbox2"/>
    <property type="match status" value="1"/>
</dbReference>
<keyword evidence="1" id="KW-0597">Phosphoprotein</keyword>
<dbReference type="SUPFAM" id="SSF101898">
    <property type="entry name" value="NHL repeat"/>
    <property type="match status" value="1"/>
</dbReference>
<dbReference type="InterPro" id="IPR000315">
    <property type="entry name" value="Znf_B-box"/>
</dbReference>
<dbReference type="SUPFAM" id="SSF57850">
    <property type="entry name" value="RING/U-box"/>
    <property type="match status" value="1"/>
</dbReference>
<dbReference type="CDD" id="cd05819">
    <property type="entry name" value="NHL"/>
    <property type="match status" value="1"/>
</dbReference>
<dbReference type="eggNOG" id="KOG2177">
    <property type="taxonomic scope" value="Eukaryota"/>
</dbReference>
<dbReference type="Pfam" id="PF13445">
    <property type="entry name" value="zf-RING_UBOX"/>
    <property type="match status" value="1"/>
</dbReference>
<dbReference type="InterPro" id="IPR017907">
    <property type="entry name" value="Znf_RING_CS"/>
</dbReference>
<dbReference type="Gene3D" id="2.120.10.30">
    <property type="entry name" value="TolB, C-terminal domain"/>
    <property type="match status" value="1"/>
</dbReference>
<evidence type="ECO:0000259" key="9">
    <source>
        <dbReference type="PROSITE" id="PS50119"/>
    </source>
</evidence>
<dbReference type="EnsemblMetazoa" id="XM_011411376.1">
    <property type="protein sequence ID" value="XP_011409678.1"/>
    <property type="gene ID" value="LOC105316465"/>
</dbReference>
<dbReference type="PROSITE" id="PS50119">
    <property type="entry name" value="ZF_BBOX"/>
    <property type="match status" value="1"/>
</dbReference>
<dbReference type="InParanoid" id="A0A1X7VQ00"/>
<dbReference type="InterPro" id="IPR047153">
    <property type="entry name" value="TRIM45/56/19-like"/>
</dbReference>
<dbReference type="PROSITE" id="PS00518">
    <property type="entry name" value="ZF_RING_1"/>
    <property type="match status" value="1"/>
</dbReference>
<name>A0A1X7VQ00_AMPQE</name>
<dbReference type="SMART" id="SM00184">
    <property type="entry name" value="RING"/>
    <property type="match status" value="1"/>
</dbReference>
<reference evidence="11" key="1">
    <citation type="journal article" date="2010" name="Nature">
        <title>The Amphimedon queenslandica genome and the evolution of animal complexity.</title>
        <authorList>
            <person name="Srivastava M."/>
            <person name="Simakov O."/>
            <person name="Chapman J."/>
            <person name="Fahey B."/>
            <person name="Gauthier M.E."/>
            <person name="Mitros T."/>
            <person name="Richards G.S."/>
            <person name="Conaco C."/>
            <person name="Dacre M."/>
            <person name="Hellsten U."/>
            <person name="Larroux C."/>
            <person name="Putnam N.H."/>
            <person name="Stanke M."/>
            <person name="Adamska M."/>
            <person name="Darling A."/>
            <person name="Degnan S.M."/>
            <person name="Oakley T.H."/>
            <person name="Plachetzki D.C."/>
            <person name="Zhai Y."/>
            <person name="Adamski M."/>
            <person name="Calcino A."/>
            <person name="Cummins S.F."/>
            <person name="Goodstein D.M."/>
            <person name="Harris C."/>
            <person name="Jackson D.J."/>
            <person name="Leys S.P."/>
            <person name="Shu S."/>
            <person name="Woodcroft B.J."/>
            <person name="Vervoort M."/>
            <person name="Kosik K.S."/>
            <person name="Manning G."/>
            <person name="Degnan B.M."/>
            <person name="Rokhsar D.S."/>
        </authorList>
    </citation>
    <scope>NUCLEOTIDE SEQUENCE [LARGE SCALE GENOMIC DNA]</scope>
</reference>
<dbReference type="Proteomes" id="UP000007879">
    <property type="component" value="Unassembled WGS sequence"/>
</dbReference>
<dbReference type="InterPro" id="IPR001841">
    <property type="entry name" value="Znf_RING"/>
</dbReference>
<evidence type="ECO:0000256" key="4">
    <source>
        <dbReference type="ARBA" id="ARBA00022771"/>
    </source>
</evidence>
<dbReference type="Pfam" id="PF00643">
    <property type="entry name" value="zf-B_box"/>
    <property type="match status" value="1"/>
</dbReference>
<reference evidence="10" key="2">
    <citation type="submission" date="2017-05" db="UniProtKB">
        <authorList>
            <consortium name="EnsemblMetazoa"/>
        </authorList>
    </citation>
    <scope>IDENTIFICATION</scope>
</reference>
<feature type="domain" description="B box-type" evidence="9">
    <location>
        <begin position="93"/>
        <end position="127"/>
    </location>
</feature>
<dbReference type="AlphaFoldDB" id="A0A1X7VQ00"/>
<keyword evidence="5" id="KW-0862">Zinc</keyword>
<evidence type="ECO:0000256" key="5">
    <source>
        <dbReference type="ARBA" id="ARBA00022833"/>
    </source>
</evidence>
<dbReference type="KEGG" id="aqu:105316465"/>
<gene>
    <name evidence="10" type="primary">105316465</name>
</gene>
<evidence type="ECO:0000256" key="1">
    <source>
        <dbReference type="ARBA" id="ARBA00022553"/>
    </source>
</evidence>
<evidence type="ECO:0000256" key="3">
    <source>
        <dbReference type="ARBA" id="ARBA00022737"/>
    </source>
</evidence>
<evidence type="ECO:0008006" key="12">
    <source>
        <dbReference type="Google" id="ProtNLM"/>
    </source>
</evidence>
<dbReference type="PANTHER" id="PTHR25462">
    <property type="entry name" value="BONUS, ISOFORM C-RELATED"/>
    <property type="match status" value="1"/>
</dbReference>
<dbReference type="PANTHER" id="PTHR25462:SF296">
    <property type="entry name" value="MEIOTIC P26, ISOFORM F"/>
    <property type="match status" value="1"/>
</dbReference>
<keyword evidence="2" id="KW-0479">Metal-binding</keyword>
<dbReference type="PROSITE" id="PS50089">
    <property type="entry name" value="ZF_RING_2"/>
    <property type="match status" value="1"/>
</dbReference>
<feature type="domain" description="RING-type" evidence="8">
    <location>
        <begin position="18"/>
        <end position="62"/>
    </location>
</feature>
<evidence type="ECO:0000313" key="10">
    <source>
        <dbReference type="EnsemblMetazoa" id="Aqu2.1.41493_001"/>
    </source>
</evidence>
<keyword evidence="3" id="KW-0677">Repeat</keyword>
<dbReference type="SUPFAM" id="SSF57845">
    <property type="entry name" value="B-box zinc-binding domain"/>
    <property type="match status" value="1"/>
</dbReference>
<dbReference type="InterPro" id="IPR001258">
    <property type="entry name" value="NHL_repeat"/>
</dbReference>
<accession>A0A1X7VQ00</accession>
<evidence type="ECO:0000313" key="11">
    <source>
        <dbReference type="Proteomes" id="UP000007879"/>
    </source>
</evidence>
<evidence type="ECO:0000256" key="7">
    <source>
        <dbReference type="PROSITE-ProRule" id="PRU00504"/>
    </source>
</evidence>
<organism evidence="10">
    <name type="scientific">Amphimedon queenslandica</name>
    <name type="common">Sponge</name>
    <dbReference type="NCBI Taxonomy" id="400682"/>
    <lineage>
        <taxon>Eukaryota</taxon>
        <taxon>Metazoa</taxon>
        <taxon>Porifera</taxon>
        <taxon>Demospongiae</taxon>
        <taxon>Heteroscleromorpha</taxon>
        <taxon>Haplosclerida</taxon>
        <taxon>Niphatidae</taxon>
        <taxon>Amphimedon</taxon>
    </lineage>
</organism>
<evidence type="ECO:0000256" key="2">
    <source>
        <dbReference type="ARBA" id="ARBA00022723"/>
    </source>
</evidence>
<dbReference type="InterPro" id="IPR011042">
    <property type="entry name" value="6-blade_b-propeller_TolB-like"/>
</dbReference>
<dbReference type="PROSITE" id="PS51125">
    <property type="entry name" value="NHL"/>
    <property type="match status" value="2"/>
</dbReference>
<dbReference type="Gene3D" id="3.30.160.60">
    <property type="entry name" value="Classic Zinc Finger"/>
    <property type="match status" value="1"/>
</dbReference>
<evidence type="ECO:0000259" key="8">
    <source>
        <dbReference type="PROSITE" id="PS50089"/>
    </source>
</evidence>
<sequence length="669" mass="75480">MACSSSSVALKLEELLTCSICRDSFTNPRILPCYHSFCQRCLERVPQNKKNEVYYLSCPVCRNDAEIPKEGFPTSFFINNLKDMQDSIVLIDCFDHKKPLDLFCDKCNTLICSTCAVSHKGHGYQDINLCYGKHRVKLEECLEKVKAKEDKIKKKEFVKSLNDREKEIIERGAKIKKEIHDTTEKLIANLRCSEEKLIKQADNITYYKVQSLSKQKESAEAILSQLKCQRDLLSEILQEDIHQQVFMLDKFCAETTKYIDEINLDELNPNKNADFVLNKKARAPACTCMSIGEIIEIKALERFKVEIDSTQWHSKNKISFQLSMVKVKDSSLLNVSESFLQCSLVQNDRPNELIVATVARNAARPGVYTIKCEIKVTNAYTVKLQLDDFIFEDTPMIAPINPYLFNVTAVQKIPGFCLPHAIAINDDSANHIAVVEKDGVTILNKEIVKENSFKMEGGKICGAAITKNFVLVSSIKGIQKIRMDEGTPKVMPLKIRKPHGIAISPATGQVYFADSGHHCVQVLKPDLTFSHSFGKEGPQNGNFTKPYDVAVDSRGYVYVTDSCSNRIQKFNSDGAFQIQFCIPENFKCPRFIAVDNEGYVYVSQKKSSHLSIFTSDGVFICFFDIEGVDGEDIHVCGYPTGLAFDRDGSLYVCDSENVIKCKKKKEIVI</sequence>
<protein>
    <recommendedName>
        <fullName evidence="12">RING-type domain-containing protein</fullName>
    </recommendedName>
</protein>
<keyword evidence="4 6" id="KW-0863">Zinc-finger</keyword>
<dbReference type="Gene3D" id="3.30.40.10">
    <property type="entry name" value="Zinc/RING finger domain, C3HC4 (zinc finger)"/>
    <property type="match status" value="1"/>
</dbReference>
<dbReference type="Pfam" id="PF01436">
    <property type="entry name" value="NHL"/>
    <property type="match status" value="2"/>
</dbReference>
<keyword evidence="11" id="KW-1185">Reference proteome</keyword>
<feature type="repeat" description="NHL" evidence="7">
    <location>
        <begin position="530"/>
        <end position="573"/>
    </location>
</feature>
<dbReference type="InterPro" id="IPR013083">
    <property type="entry name" value="Znf_RING/FYVE/PHD"/>
</dbReference>
<dbReference type="OrthoDB" id="6105938at2759"/>
<dbReference type="EnsemblMetazoa" id="Aqu2.1.41493_001">
    <property type="protein sequence ID" value="Aqu2.1.41493_001"/>
    <property type="gene ID" value="Aqu2.1.41493"/>
</dbReference>